<dbReference type="Proteomes" id="UP001420932">
    <property type="component" value="Unassembled WGS sequence"/>
</dbReference>
<gene>
    <name evidence="1" type="ORF">Syun_007703</name>
</gene>
<organism evidence="1 2">
    <name type="scientific">Stephania yunnanensis</name>
    <dbReference type="NCBI Taxonomy" id="152371"/>
    <lineage>
        <taxon>Eukaryota</taxon>
        <taxon>Viridiplantae</taxon>
        <taxon>Streptophyta</taxon>
        <taxon>Embryophyta</taxon>
        <taxon>Tracheophyta</taxon>
        <taxon>Spermatophyta</taxon>
        <taxon>Magnoliopsida</taxon>
        <taxon>Ranunculales</taxon>
        <taxon>Menispermaceae</taxon>
        <taxon>Menispermoideae</taxon>
        <taxon>Cissampelideae</taxon>
        <taxon>Stephania</taxon>
    </lineage>
</organism>
<dbReference type="EMBL" id="JBBNAF010000003">
    <property type="protein sequence ID" value="KAK9161362.1"/>
    <property type="molecule type" value="Genomic_DNA"/>
</dbReference>
<accession>A0AAP0PYR8</accession>
<evidence type="ECO:0000313" key="1">
    <source>
        <dbReference type="EMBL" id="KAK9161362.1"/>
    </source>
</evidence>
<dbReference type="AlphaFoldDB" id="A0AAP0PYR8"/>
<comment type="caution">
    <text evidence="1">The sequence shown here is derived from an EMBL/GenBank/DDBJ whole genome shotgun (WGS) entry which is preliminary data.</text>
</comment>
<proteinExistence type="predicted"/>
<protein>
    <submittedName>
        <fullName evidence="1">Uncharacterized protein</fullName>
    </submittedName>
</protein>
<name>A0AAP0PYR8_9MAGN</name>
<evidence type="ECO:0000313" key="2">
    <source>
        <dbReference type="Proteomes" id="UP001420932"/>
    </source>
</evidence>
<reference evidence="1 2" key="1">
    <citation type="submission" date="2024-01" db="EMBL/GenBank/DDBJ databases">
        <title>Genome assemblies of Stephania.</title>
        <authorList>
            <person name="Yang L."/>
        </authorList>
    </citation>
    <scope>NUCLEOTIDE SEQUENCE [LARGE SCALE GENOMIC DNA]</scope>
    <source>
        <strain evidence="1">YNDBR</strain>
        <tissue evidence="1">Leaf</tissue>
    </source>
</reference>
<sequence>MCTHESMAKVQTYRYSQMNLINQQFLFLIFIKSFRQGKKREKKKELWGDFGGGEVYKSMKL</sequence>
<keyword evidence="2" id="KW-1185">Reference proteome</keyword>